<dbReference type="InterPro" id="IPR027268">
    <property type="entry name" value="Peptidase_M4/M1_CTD_sf"/>
</dbReference>
<dbReference type="SUPFAM" id="SSF55486">
    <property type="entry name" value="Metalloproteases ('zincins'), catalytic domain"/>
    <property type="match status" value="1"/>
</dbReference>
<dbReference type="AlphaFoldDB" id="A0A939K0W3"/>
<dbReference type="GO" id="GO:0070006">
    <property type="term" value="F:metalloaminopeptidase activity"/>
    <property type="evidence" value="ECO:0007669"/>
    <property type="project" value="TreeGrafter"/>
</dbReference>
<organism evidence="4 5">
    <name type="scientific">Fibrella aquatilis</name>
    <dbReference type="NCBI Taxonomy" id="2817059"/>
    <lineage>
        <taxon>Bacteria</taxon>
        <taxon>Pseudomonadati</taxon>
        <taxon>Bacteroidota</taxon>
        <taxon>Cytophagia</taxon>
        <taxon>Cytophagales</taxon>
        <taxon>Spirosomataceae</taxon>
        <taxon>Fibrella</taxon>
    </lineage>
</organism>
<dbReference type="PANTHER" id="PTHR11533">
    <property type="entry name" value="PROTEASE M1 ZINC METALLOPROTEASE"/>
    <property type="match status" value="1"/>
</dbReference>
<protein>
    <submittedName>
        <fullName evidence="4">M1 family metallopeptidase</fullName>
    </submittedName>
</protein>
<dbReference type="GO" id="GO:0005615">
    <property type="term" value="C:extracellular space"/>
    <property type="evidence" value="ECO:0007669"/>
    <property type="project" value="TreeGrafter"/>
</dbReference>
<proteinExistence type="predicted"/>
<feature type="signal peptide" evidence="2">
    <location>
        <begin position="1"/>
        <end position="23"/>
    </location>
</feature>
<feature type="region of interest" description="Disordered" evidence="1">
    <location>
        <begin position="755"/>
        <end position="807"/>
    </location>
</feature>
<keyword evidence="2" id="KW-0732">Signal</keyword>
<dbReference type="GO" id="GO:0005737">
    <property type="term" value="C:cytoplasm"/>
    <property type="evidence" value="ECO:0007669"/>
    <property type="project" value="TreeGrafter"/>
</dbReference>
<evidence type="ECO:0000259" key="3">
    <source>
        <dbReference type="Pfam" id="PF01433"/>
    </source>
</evidence>
<evidence type="ECO:0000313" key="5">
    <source>
        <dbReference type="Proteomes" id="UP000664795"/>
    </source>
</evidence>
<evidence type="ECO:0000256" key="2">
    <source>
        <dbReference type="SAM" id="SignalP"/>
    </source>
</evidence>
<dbReference type="Pfam" id="PF01433">
    <property type="entry name" value="Peptidase_M1"/>
    <property type="match status" value="1"/>
</dbReference>
<reference evidence="4 5" key="1">
    <citation type="submission" date="2021-03" db="EMBL/GenBank/DDBJ databases">
        <title>Fibrella sp. HMF5036 genome sequencing and assembly.</title>
        <authorList>
            <person name="Kang H."/>
            <person name="Kim H."/>
            <person name="Bae S."/>
            <person name="Joh K."/>
        </authorList>
    </citation>
    <scope>NUCLEOTIDE SEQUENCE [LARGE SCALE GENOMIC DNA]</scope>
    <source>
        <strain evidence="4 5">HMF5036</strain>
    </source>
</reference>
<sequence length="807" mass="91285">MRYQIGSVLVIALSLLLSERAAAQTAPSNFSANDKFEQMGPALPTPNTFRTAAGAPGKDYFQNRADYDIKATLDDAQQKIIGTETVTYYNNSTDELRYIWLQLDQNLFAKGSTGSITRTGGLNENGMSFSQLQNLTSVRERSQQQASDKFGYKITKVTTAGKSVQPLPYTINETMMRIDLPTPLKPGASFSFNVDWNYFVTEYYGRSGYEKFKDGNSNYFIAHWFPRLCAYNDVNGWQNKQFLGQGEFTLIFGNYKVAITVPSDHVVGSTGECQNYKQVLSATQQQRLAKAATSKTPVVIVTQDEATAAEKAQPADVKGTKTWVYKADNVRDFAFASSRKFIWDAMQTDVYGDGRKIWSMSFYSKEGNPLWGQYSTRVVEHTLKSYGNRTIKYPYPVAISCHATAGGGMEYPMISFNGGRPEADGTYSEGTKAGMIGVIIHEVGHNFFPMIVNSDERQWTWMDEGLNTFCQYLAEKEWDYNFPSRRGEPQYIVDYMKADKSVLSPIMTSSDNVINLGANAYAKPATALNILRETVMGRELFDYAFKEYARRWAFKSPEPADFFRTLEDASGVDLDWFWKGWFYGVEPVDQDLVTVNWYQPNSQDPEVTKAEARAAYQRRMNTVSKQRDALKKDETVVNQDTTMMDFYNRYDQFAVTDADRKKYQDYLATLTPDERAVLESKQNFYTLTLKNKGGLPMPVIVRMEFEDGTDSTARFPAEIWRFNNNQIAKVIATSKKVKQWTLDPYQEIADVDAENNSFPRTSKPTRFQLFKQRPGGFGPPAGPNPMQQQRQAAQTPAPPAKQGSGKN</sequence>
<dbReference type="GO" id="GO:0016020">
    <property type="term" value="C:membrane"/>
    <property type="evidence" value="ECO:0007669"/>
    <property type="project" value="TreeGrafter"/>
</dbReference>
<evidence type="ECO:0000313" key="4">
    <source>
        <dbReference type="EMBL" id="MBO0934614.1"/>
    </source>
</evidence>
<evidence type="ECO:0000256" key="1">
    <source>
        <dbReference type="SAM" id="MobiDB-lite"/>
    </source>
</evidence>
<feature type="compositionally biased region" description="Polar residues" evidence="1">
    <location>
        <begin position="755"/>
        <end position="765"/>
    </location>
</feature>
<dbReference type="GO" id="GO:0042277">
    <property type="term" value="F:peptide binding"/>
    <property type="evidence" value="ECO:0007669"/>
    <property type="project" value="TreeGrafter"/>
</dbReference>
<feature type="domain" description="Peptidase M1 membrane alanine aminopeptidase" evidence="3">
    <location>
        <begin position="399"/>
        <end position="581"/>
    </location>
</feature>
<gene>
    <name evidence="4" type="ORF">J2I48_26635</name>
</gene>
<feature type="chain" id="PRO_5036911550" evidence="2">
    <location>
        <begin position="24"/>
        <end position="807"/>
    </location>
</feature>
<keyword evidence="5" id="KW-1185">Reference proteome</keyword>
<feature type="compositionally biased region" description="Low complexity" evidence="1">
    <location>
        <begin position="784"/>
        <end position="795"/>
    </location>
</feature>
<dbReference type="Gene3D" id="1.10.390.10">
    <property type="entry name" value="Neutral Protease Domain 2"/>
    <property type="match status" value="1"/>
</dbReference>
<dbReference type="RefSeq" id="WP_207338580.1">
    <property type="nucleotide sequence ID" value="NZ_JAFMYU010000034.1"/>
</dbReference>
<dbReference type="Proteomes" id="UP000664795">
    <property type="component" value="Unassembled WGS sequence"/>
</dbReference>
<dbReference type="GO" id="GO:0008270">
    <property type="term" value="F:zinc ion binding"/>
    <property type="evidence" value="ECO:0007669"/>
    <property type="project" value="InterPro"/>
</dbReference>
<dbReference type="InterPro" id="IPR014782">
    <property type="entry name" value="Peptidase_M1_dom"/>
</dbReference>
<dbReference type="GO" id="GO:0043171">
    <property type="term" value="P:peptide catabolic process"/>
    <property type="evidence" value="ECO:0007669"/>
    <property type="project" value="TreeGrafter"/>
</dbReference>
<dbReference type="InterPro" id="IPR050344">
    <property type="entry name" value="Peptidase_M1_aminopeptidases"/>
</dbReference>
<dbReference type="EMBL" id="JAFMYU010000034">
    <property type="protein sequence ID" value="MBO0934614.1"/>
    <property type="molecule type" value="Genomic_DNA"/>
</dbReference>
<dbReference type="CDD" id="cd09604">
    <property type="entry name" value="M1_APN_like"/>
    <property type="match status" value="1"/>
</dbReference>
<comment type="caution">
    <text evidence="4">The sequence shown here is derived from an EMBL/GenBank/DDBJ whole genome shotgun (WGS) entry which is preliminary data.</text>
</comment>
<name>A0A939K0W3_9BACT</name>
<accession>A0A939K0W3</accession>
<dbReference type="PANTHER" id="PTHR11533:SF174">
    <property type="entry name" value="PUROMYCIN-SENSITIVE AMINOPEPTIDASE-RELATED"/>
    <property type="match status" value="1"/>
</dbReference>